<evidence type="ECO:0000256" key="8">
    <source>
        <dbReference type="SAM" id="MobiDB-lite"/>
    </source>
</evidence>
<accession>A0AAD5PV12</accession>
<feature type="region of interest" description="Disordered" evidence="8">
    <location>
        <begin position="389"/>
        <end position="409"/>
    </location>
</feature>
<evidence type="ECO:0000256" key="1">
    <source>
        <dbReference type="ARBA" id="ARBA00004123"/>
    </source>
</evidence>
<evidence type="ECO:0000256" key="6">
    <source>
        <dbReference type="RuleBase" id="RU000682"/>
    </source>
</evidence>
<evidence type="ECO:0000256" key="5">
    <source>
        <dbReference type="PROSITE-ProRule" id="PRU00108"/>
    </source>
</evidence>
<dbReference type="PROSITE" id="PS00465">
    <property type="entry name" value="POU_2"/>
    <property type="match status" value="1"/>
</dbReference>
<comment type="subcellular location">
    <subcellularLocation>
        <location evidence="1 5 6">Nucleus</location>
    </subcellularLocation>
</comment>
<dbReference type="InterPro" id="IPR010982">
    <property type="entry name" value="Lambda_DNA-bd_dom_sf"/>
</dbReference>
<evidence type="ECO:0000313" key="12">
    <source>
        <dbReference type="Proteomes" id="UP000820818"/>
    </source>
</evidence>
<proteinExistence type="inferred from homology"/>
<dbReference type="PANTHER" id="PTHR11636:SF5">
    <property type="entry name" value="POU DOMAIN MOTIF 3, ISOFORM F"/>
    <property type="match status" value="1"/>
</dbReference>
<evidence type="ECO:0000313" key="11">
    <source>
        <dbReference type="EMBL" id="KAI9560222.1"/>
    </source>
</evidence>
<protein>
    <recommendedName>
        <fullName evidence="7">POU domain protein</fullName>
    </recommendedName>
</protein>
<dbReference type="CDD" id="cd00086">
    <property type="entry name" value="homeodomain"/>
    <property type="match status" value="1"/>
</dbReference>
<evidence type="ECO:0000256" key="3">
    <source>
        <dbReference type="ARBA" id="ARBA00023155"/>
    </source>
</evidence>
<dbReference type="PROSITE" id="PS50071">
    <property type="entry name" value="HOMEOBOX_2"/>
    <property type="match status" value="1"/>
</dbReference>
<dbReference type="InterPro" id="IPR001356">
    <property type="entry name" value="HD"/>
</dbReference>
<dbReference type="EMBL" id="WJBH02000004">
    <property type="protein sequence ID" value="KAI9560222.1"/>
    <property type="molecule type" value="Genomic_DNA"/>
</dbReference>
<feature type="domain" description="Homeobox" evidence="9">
    <location>
        <begin position="536"/>
        <end position="596"/>
    </location>
</feature>
<dbReference type="SMART" id="SM00352">
    <property type="entry name" value="POU"/>
    <property type="match status" value="1"/>
</dbReference>
<comment type="similarity">
    <text evidence="7">Belongs to the POU transcription factor family.</text>
</comment>
<gene>
    <name evidence="11" type="ORF">GHT06_014236</name>
</gene>
<dbReference type="PROSITE" id="PS51179">
    <property type="entry name" value="POU_3"/>
    <property type="match status" value="1"/>
</dbReference>
<dbReference type="AlphaFoldDB" id="A0AAD5PV12"/>
<keyword evidence="12" id="KW-1185">Reference proteome</keyword>
<dbReference type="Pfam" id="PF00046">
    <property type="entry name" value="Homeodomain"/>
    <property type="match status" value="1"/>
</dbReference>
<feature type="domain" description="POU-specific" evidence="10">
    <location>
        <begin position="439"/>
        <end position="513"/>
    </location>
</feature>
<dbReference type="InterPro" id="IPR050255">
    <property type="entry name" value="POU_domain_TF"/>
</dbReference>
<dbReference type="Gene3D" id="1.10.10.60">
    <property type="entry name" value="Homeodomain-like"/>
    <property type="match status" value="1"/>
</dbReference>
<dbReference type="SUPFAM" id="SSF46689">
    <property type="entry name" value="Homeodomain-like"/>
    <property type="match status" value="1"/>
</dbReference>
<keyword evidence="3 5" id="KW-0371">Homeobox</keyword>
<name>A0AAD5PV12_9CRUS</name>
<dbReference type="InterPro" id="IPR009057">
    <property type="entry name" value="Homeodomain-like_sf"/>
</dbReference>
<comment type="caution">
    <text evidence="11">The sequence shown here is derived from an EMBL/GenBank/DDBJ whole genome shotgun (WGS) entry which is preliminary data.</text>
</comment>
<organism evidence="11 12">
    <name type="scientific">Daphnia sinensis</name>
    <dbReference type="NCBI Taxonomy" id="1820382"/>
    <lineage>
        <taxon>Eukaryota</taxon>
        <taxon>Metazoa</taxon>
        <taxon>Ecdysozoa</taxon>
        <taxon>Arthropoda</taxon>
        <taxon>Crustacea</taxon>
        <taxon>Branchiopoda</taxon>
        <taxon>Diplostraca</taxon>
        <taxon>Cladocera</taxon>
        <taxon>Anomopoda</taxon>
        <taxon>Daphniidae</taxon>
        <taxon>Daphnia</taxon>
        <taxon>Daphnia similis group</taxon>
    </lineage>
</organism>
<feature type="region of interest" description="Disordered" evidence="8">
    <location>
        <begin position="148"/>
        <end position="167"/>
    </location>
</feature>
<keyword evidence="2 5" id="KW-0238">DNA-binding</keyword>
<feature type="region of interest" description="Disordered" evidence="8">
    <location>
        <begin position="604"/>
        <end position="624"/>
    </location>
</feature>
<sequence>MQPQTESYHRMNDNLNFNVISNAQQTFQTLSYGLPQGGLQPNVQYVCNSGFQFQNCVQGMDFSFPNQQLVSTAGQTYTCINQNGLTYLAITPSVQQPSTQCYQAIETPQGLQLFQVINNPVNFGQICVQNTPQAQGFLPQFTHYPQEAVGLHSSPPEASDSNTTTEQNPYQDYEFEQTNEDTSHEPSSLAECQDSEVNKNLPMGEDPLSALTSLTSSISSSVTNIPNSNMIEMYKNIQNPMVPHISMPSLGTQLGAHQAPTLSDQQFPPNTRTFQVLVPTPQGMAIQTVVASYPDSYSPIINELPVARNTPFLNSEPNMAPDSVPLPAPISSVKPILPDTSQANEETAPIVPPNRLVNDQVVVPAPAIPALQVKSVTSPSHCTNANNQEMCSGSESTATSPVPKATPSIPGPMPSPHYLPDSTEDLCQTTIKQFTSNVVDGIDLEEIREFARTFKMRRLVLGLTQTQVGQALCATEGPAYSQSAICRFEKLDITPRSALKIRPVLENWLREAEKKHQQGNLQQIAGLDYINISSIGKIRKRRTFFSPEALVVLNCRFEQSSHPSGREISNIAQEIGYERDVVRVWFCNKRQSLKHYQSFQRSRVNLKSSDLNGPDSRSTSPTPQ</sequence>
<dbReference type="Pfam" id="PF00157">
    <property type="entry name" value="Pou"/>
    <property type="match status" value="1"/>
</dbReference>
<dbReference type="InterPro" id="IPR013847">
    <property type="entry name" value="POU"/>
</dbReference>
<dbReference type="SMART" id="SM00389">
    <property type="entry name" value="HOX"/>
    <property type="match status" value="1"/>
</dbReference>
<dbReference type="InterPro" id="IPR000327">
    <property type="entry name" value="POU_dom"/>
</dbReference>
<dbReference type="PRINTS" id="PR00028">
    <property type="entry name" value="POUDOMAIN"/>
</dbReference>
<keyword evidence="4 5" id="KW-0539">Nucleus</keyword>
<dbReference type="GO" id="GO:0000978">
    <property type="term" value="F:RNA polymerase II cis-regulatory region sequence-specific DNA binding"/>
    <property type="evidence" value="ECO:0007669"/>
    <property type="project" value="TreeGrafter"/>
</dbReference>
<dbReference type="GO" id="GO:0005634">
    <property type="term" value="C:nucleus"/>
    <property type="evidence" value="ECO:0007669"/>
    <property type="project" value="UniProtKB-SubCell"/>
</dbReference>
<dbReference type="Proteomes" id="UP000820818">
    <property type="component" value="Linkage Group LG4"/>
</dbReference>
<evidence type="ECO:0000256" key="2">
    <source>
        <dbReference type="ARBA" id="ARBA00023125"/>
    </source>
</evidence>
<dbReference type="PANTHER" id="PTHR11636">
    <property type="entry name" value="POU DOMAIN"/>
    <property type="match status" value="1"/>
</dbReference>
<reference evidence="11 12" key="1">
    <citation type="submission" date="2022-05" db="EMBL/GenBank/DDBJ databases">
        <title>A multi-omics perspective on studying reproductive biology in Daphnia sinensis.</title>
        <authorList>
            <person name="Jia J."/>
        </authorList>
    </citation>
    <scope>NUCLEOTIDE SEQUENCE [LARGE SCALE GENOMIC DNA]</scope>
    <source>
        <strain evidence="11 12">WSL</strain>
    </source>
</reference>
<evidence type="ECO:0000256" key="4">
    <source>
        <dbReference type="ARBA" id="ARBA00023242"/>
    </source>
</evidence>
<dbReference type="Gene3D" id="1.10.260.40">
    <property type="entry name" value="lambda repressor-like DNA-binding domains"/>
    <property type="match status" value="1"/>
</dbReference>
<dbReference type="GO" id="GO:0000981">
    <property type="term" value="F:DNA-binding transcription factor activity, RNA polymerase II-specific"/>
    <property type="evidence" value="ECO:0007669"/>
    <property type="project" value="TreeGrafter"/>
</dbReference>
<feature type="DNA-binding region" description="Homeobox" evidence="5">
    <location>
        <begin position="538"/>
        <end position="597"/>
    </location>
</feature>
<dbReference type="SUPFAM" id="SSF47413">
    <property type="entry name" value="lambda repressor-like DNA-binding domains"/>
    <property type="match status" value="1"/>
</dbReference>
<feature type="compositionally biased region" description="Polar residues" evidence="8">
    <location>
        <begin position="389"/>
        <end position="400"/>
    </location>
</feature>
<keyword evidence="7" id="KW-0804">Transcription</keyword>
<evidence type="ECO:0000256" key="7">
    <source>
        <dbReference type="RuleBase" id="RU361194"/>
    </source>
</evidence>
<dbReference type="PROSITE" id="PS00035">
    <property type="entry name" value="POU_1"/>
    <property type="match status" value="1"/>
</dbReference>
<evidence type="ECO:0000259" key="9">
    <source>
        <dbReference type="PROSITE" id="PS50071"/>
    </source>
</evidence>
<evidence type="ECO:0000259" key="10">
    <source>
        <dbReference type="PROSITE" id="PS51179"/>
    </source>
</evidence>